<dbReference type="AlphaFoldDB" id="A0A0A0I2S8"/>
<dbReference type="RefSeq" id="WP_039255604.1">
    <property type="nucleotide sequence ID" value="NZ_JENJ01000034.1"/>
</dbReference>
<dbReference type="Proteomes" id="UP000030012">
    <property type="component" value="Unassembled WGS sequence"/>
</dbReference>
<dbReference type="EMBL" id="JENJ01000034">
    <property type="protein sequence ID" value="KGM95689.1"/>
    <property type="molecule type" value="Genomic_DNA"/>
</dbReference>
<feature type="transmembrane region" description="Helical" evidence="1">
    <location>
        <begin position="53"/>
        <end position="75"/>
    </location>
</feature>
<keyword evidence="1" id="KW-0812">Transmembrane</keyword>
<organism evidence="2 3">
    <name type="scientific">Clostridium novyi A str. 4552</name>
    <dbReference type="NCBI Taxonomy" id="1444289"/>
    <lineage>
        <taxon>Bacteria</taxon>
        <taxon>Bacillati</taxon>
        <taxon>Bacillota</taxon>
        <taxon>Clostridia</taxon>
        <taxon>Eubacteriales</taxon>
        <taxon>Clostridiaceae</taxon>
        <taxon>Clostridium</taxon>
    </lineage>
</organism>
<accession>A0A0A0I2S8</accession>
<gene>
    <name evidence="2" type="ORF">Z968_08510</name>
</gene>
<protein>
    <submittedName>
        <fullName evidence="2">Membrane protein</fullName>
    </submittedName>
</protein>
<feature type="transmembrane region" description="Helical" evidence="1">
    <location>
        <begin position="167"/>
        <end position="187"/>
    </location>
</feature>
<feature type="transmembrane region" description="Helical" evidence="1">
    <location>
        <begin position="140"/>
        <end position="160"/>
    </location>
</feature>
<proteinExistence type="predicted"/>
<dbReference type="OrthoDB" id="1889336at2"/>
<feature type="transmembrane region" description="Helical" evidence="1">
    <location>
        <begin position="96"/>
        <end position="120"/>
    </location>
</feature>
<keyword evidence="1" id="KW-0472">Membrane</keyword>
<feature type="transmembrane region" description="Helical" evidence="1">
    <location>
        <begin position="21"/>
        <end position="41"/>
    </location>
</feature>
<feature type="transmembrane region" description="Helical" evidence="1">
    <location>
        <begin position="225"/>
        <end position="245"/>
    </location>
</feature>
<sequence>MTKLLKLSFLNTKNVVRSKQFIAFIIAAFAYSLAFFMATSSRNIKLQSYSNEFGRFLFVVILYASVSILRADIISNTTKTIFTGIFTRIEVMFSKLTSLIFLGFIFYLMVEVDALLIALLDYKRMGLQKFLEMQHGEIMIIYIVLTFSMGTLMFLINSIIFKKGKSILFAIVTLTAINFNNAFIVTLSHRSPVFAEKIWIYAKTPFYIWTDLSLRSFTEALNIEQLLMCIVYGLVFFGFATFIIGKREI</sequence>
<reference evidence="2 3" key="1">
    <citation type="submission" date="2014-01" db="EMBL/GenBank/DDBJ databases">
        <title>Plasmidome dynamics in the species complex Clostridium novyi sensu lato converts strains of independent lineages into distinctly different pathogens.</title>
        <authorList>
            <person name="Skarin H."/>
            <person name="Segerman B."/>
        </authorList>
    </citation>
    <scope>NUCLEOTIDE SEQUENCE [LARGE SCALE GENOMIC DNA]</scope>
    <source>
        <strain evidence="2 3">4552</strain>
    </source>
</reference>
<evidence type="ECO:0000313" key="2">
    <source>
        <dbReference type="EMBL" id="KGM95689.1"/>
    </source>
</evidence>
<keyword evidence="1" id="KW-1133">Transmembrane helix</keyword>
<evidence type="ECO:0000313" key="3">
    <source>
        <dbReference type="Proteomes" id="UP000030012"/>
    </source>
</evidence>
<name>A0A0A0I2S8_CLONO</name>
<comment type="caution">
    <text evidence="2">The sequence shown here is derived from an EMBL/GenBank/DDBJ whole genome shotgun (WGS) entry which is preliminary data.</text>
</comment>
<evidence type="ECO:0000256" key="1">
    <source>
        <dbReference type="SAM" id="Phobius"/>
    </source>
</evidence>